<dbReference type="KEGG" id="eba:ebA5107"/>
<dbReference type="STRING" id="76114.ebA5107"/>
<dbReference type="EMBL" id="CR555306">
    <property type="protein sequence ID" value="CAI09024.1"/>
    <property type="molecule type" value="Genomic_DNA"/>
</dbReference>
<dbReference type="HOGENOM" id="CLU_635609_0_0_4"/>
<dbReference type="RefSeq" id="WP_011238705.1">
    <property type="nucleotide sequence ID" value="NC_006513.1"/>
</dbReference>
<keyword evidence="2" id="KW-1185">Reference proteome</keyword>
<gene>
    <name evidence="1" type="primary">pilV</name>
    <name evidence="1" type="ORF">ebA5107</name>
</gene>
<proteinExistence type="predicted"/>
<evidence type="ECO:0000313" key="2">
    <source>
        <dbReference type="Proteomes" id="UP000006552"/>
    </source>
</evidence>
<evidence type="ECO:0000313" key="1">
    <source>
        <dbReference type="EMBL" id="CAI09024.1"/>
    </source>
</evidence>
<sequence>MKQRHFWPRANPMLVDRQSGSSLIEALLAAVILAFGLLAVGKFQITLADAIGTGRERVEALFLAQEEIDRLRAFDVIAVPAAPLATNFAYEEIDDEASTALPNSGYVAAYSRGTTVSANPVSLTWAGTPAVTVTPDLKLVLVNMTWTDKRGNAQALTLPSIIAMHDPADAAWLIACQSDADIRCGTKDVIKTPYNRNLRIPYPAKDLGGGKSAFAPPGSPYMRLVFSNTSGIIEKRCIDSDTDIQNDVLADYTSCTALNGYLLSGYISGGDGSDAPSVTIGGVTTISVAPTITTGSLDVCFDDSETTKIQPGFISYACIIIPTDTDGNPDTPAVWSGSIILSFAGTGVTVGTGASNVRVCRFSVDSDDDGTISNREHPATYTNASESLGNQNFIVIQGSKTCNGDHEIQHQP</sequence>
<name>Q5P0Z0_AROAE</name>
<reference evidence="1 2" key="1">
    <citation type="journal article" date="2005" name="Arch. Microbiol.">
        <title>The genome sequence of an anaerobic aromatic-degrading denitrifying bacterium, strain EbN1.</title>
        <authorList>
            <person name="Rabus R."/>
            <person name="Kube M."/>
            <person name="Heider J."/>
            <person name="Beck A."/>
            <person name="Heitmann K."/>
            <person name="Widdel F."/>
            <person name="Reinhardt R."/>
        </authorList>
    </citation>
    <scope>NUCLEOTIDE SEQUENCE [LARGE SCALE GENOMIC DNA]</scope>
    <source>
        <strain evidence="1 2">EbN1</strain>
    </source>
</reference>
<organism evidence="1 2">
    <name type="scientific">Aromatoleum aromaticum (strain DSM 19018 / LMG 30748 / EbN1)</name>
    <name type="common">Azoarcus sp. (strain EbN1)</name>
    <dbReference type="NCBI Taxonomy" id="76114"/>
    <lineage>
        <taxon>Bacteria</taxon>
        <taxon>Pseudomonadati</taxon>
        <taxon>Pseudomonadota</taxon>
        <taxon>Betaproteobacteria</taxon>
        <taxon>Rhodocyclales</taxon>
        <taxon>Rhodocyclaceae</taxon>
        <taxon>Aromatoleum</taxon>
    </lineage>
</organism>
<dbReference type="AlphaFoldDB" id="Q5P0Z0"/>
<accession>Q5P0Z0</accession>
<dbReference type="eggNOG" id="COG4967">
    <property type="taxonomic scope" value="Bacteria"/>
</dbReference>
<dbReference type="Proteomes" id="UP000006552">
    <property type="component" value="Chromosome"/>
</dbReference>
<protein>
    <submittedName>
        <fullName evidence="1">Similar to type IV pilin protein pilV</fullName>
    </submittedName>
</protein>